<organism evidence="1 2">
    <name type="scientific">Coniosporium uncinatum</name>
    <dbReference type="NCBI Taxonomy" id="93489"/>
    <lineage>
        <taxon>Eukaryota</taxon>
        <taxon>Fungi</taxon>
        <taxon>Dikarya</taxon>
        <taxon>Ascomycota</taxon>
        <taxon>Pezizomycotina</taxon>
        <taxon>Dothideomycetes</taxon>
        <taxon>Dothideomycetes incertae sedis</taxon>
        <taxon>Coniosporium</taxon>
    </lineage>
</organism>
<comment type="caution">
    <text evidence="1">The sequence shown here is derived from an EMBL/GenBank/DDBJ whole genome shotgun (WGS) entry which is preliminary data.</text>
</comment>
<evidence type="ECO:0000313" key="1">
    <source>
        <dbReference type="EMBL" id="KAK3044557.1"/>
    </source>
</evidence>
<name>A0ACC3CTP4_9PEZI</name>
<gene>
    <name evidence="1" type="ORF">LTS18_000957</name>
</gene>
<sequence>MHEKAILWDERFADFERNFFPSEKDIRRLAALQLKKIFLDHDEATVSIPSIEESNETQPDEKSGMDDDSQDPSLAIRPSPSHISEEDAEHMLSSVVEQQHAKDASDASTAAANEKESAESEAAIASDSPESVVGEAPMPVDVRHLDLAISPPSARNLSVTTMVPMQALLSEPEIGRRQRRNVWDAESPISASSRETSTSRAASPLPGPAIQITDSTPESRIPRPVDMARREGSPHPVPLIRTHSQPQPGLGLSRRQPFTTGVGPSSILEQASGVTKLEATRASITESAKALEKRLPERLGLGTIKFSRSGTHSLIPRSVPSKKTDSKVSSLAKHFEQLS</sequence>
<accession>A0ACC3CTP4</accession>
<keyword evidence="2" id="KW-1185">Reference proteome</keyword>
<feature type="non-terminal residue" evidence="1">
    <location>
        <position position="339"/>
    </location>
</feature>
<protein>
    <submittedName>
        <fullName evidence="1">Uncharacterized protein</fullName>
    </submittedName>
</protein>
<proteinExistence type="predicted"/>
<dbReference type="Proteomes" id="UP001186974">
    <property type="component" value="Unassembled WGS sequence"/>
</dbReference>
<dbReference type="EMBL" id="JAWDJW010011784">
    <property type="protein sequence ID" value="KAK3044557.1"/>
    <property type="molecule type" value="Genomic_DNA"/>
</dbReference>
<evidence type="ECO:0000313" key="2">
    <source>
        <dbReference type="Proteomes" id="UP001186974"/>
    </source>
</evidence>
<reference evidence="1" key="1">
    <citation type="submission" date="2024-09" db="EMBL/GenBank/DDBJ databases">
        <title>Black Yeasts Isolated from many extreme environments.</title>
        <authorList>
            <person name="Coleine C."/>
            <person name="Stajich J.E."/>
            <person name="Selbmann L."/>
        </authorList>
    </citation>
    <scope>NUCLEOTIDE SEQUENCE</scope>
    <source>
        <strain evidence="1">CCFEE 5737</strain>
    </source>
</reference>